<dbReference type="SUPFAM" id="SSF82708">
    <property type="entry name" value="R3H domain"/>
    <property type="match status" value="1"/>
</dbReference>
<feature type="compositionally biased region" description="Polar residues" evidence="10">
    <location>
        <begin position="97"/>
        <end position="113"/>
    </location>
</feature>
<evidence type="ECO:0000256" key="3">
    <source>
        <dbReference type="ARBA" id="ARBA00022723"/>
    </source>
</evidence>
<feature type="compositionally biased region" description="Low complexity" evidence="10">
    <location>
        <begin position="918"/>
        <end position="928"/>
    </location>
</feature>
<dbReference type="InterPro" id="IPR000967">
    <property type="entry name" value="Znf_NFX1"/>
</dbReference>
<feature type="compositionally biased region" description="Polar residues" evidence="10">
    <location>
        <begin position="64"/>
        <end position="82"/>
    </location>
</feature>
<keyword evidence="3" id="KW-0479">Metal-binding</keyword>
<dbReference type="GO" id="GO:0008270">
    <property type="term" value="F:zinc ion binding"/>
    <property type="evidence" value="ECO:0007669"/>
    <property type="project" value="UniProtKB-KW"/>
</dbReference>
<evidence type="ECO:0000256" key="2">
    <source>
        <dbReference type="ARBA" id="ARBA00007269"/>
    </source>
</evidence>
<evidence type="ECO:0000256" key="8">
    <source>
        <dbReference type="ARBA" id="ARBA00023163"/>
    </source>
</evidence>
<proteinExistence type="inferred from homology"/>
<dbReference type="PANTHER" id="PTHR12360:SF12">
    <property type="entry name" value="TRANSCRIPTIONAL REPRESSOR NF-X1"/>
    <property type="match status" value="1"/>
</dbReference>
<evidence type="ECO:0000313" key="12">
    <source>
        <dbReference type="EMBL" id="CDU25320.1"/>
    </source>
</evidence>
<dbReference type="InterPro" id="IPR034078">
    <property type="entry name" value="NFX1_fam"/>
</dbReference>
<protein>
    <submittedName>
        <fullName evidence="12">Related to Shuttle craft protein</fullName>
    </submittedName>
</protein>
<feature type="region of interest" description="Disordered" evidence="10">
    <location>
        <begin position="916"/>
        <end position="939"/>
    </location>
</feature>
<dbReference type="PANTHER" id="PTHR12360">
    <property type="entry name" value="NUCLEAR TRANSCRIPTION FACTOR, X-BOX BINDING 1 NFX1"/>
    <property type="match status" value="1"/>
</dbReference>
<accession>A0A127ZGU1</accession>
<dbReference type="Pfam" id="PF01422">
    <property type="entry name" value="zf-NF-X1"/>
    <property type="match status" value="6"/>
</dbReference>
<dbReference type="GO" id="GO:0000122">
    <property type="term" value="P:negative regulation of transcription by RNA polymerase II"/>
    <property type="evidence" value="ECO:0007669"/>
    <property type="project" value="TreeGrafter"/>
</dbReference>
<dbReference type="PROSITE" id="PS51061">
    <property type="entry name" value="R3H"/>
    <property type="match status" value="1"/>
</dbReference>
<dbReference type="InterPro" id="IPR036867">
    <property type="entry name" value="R3H_dom_sf"/>
</dbReference>
<dbReference type="SMART" id="SM00438">
    <property type="entry name" value="ZnF_NFX"/>
    <property type="match status" value="8"/>
</dbReference>
<feature type="region of interest" description="Disordered" evidence="10">
    <location>
        <begin position="132"/>
        <end position="155"/>
    </location>
</feature>
<dbReference type="AlphaFoldDB" id="A0A127ZGU1"/>
<keyword evidence="9" id="KW-0539">Nucleus</keyword>
<evidence type="ECO:0000256" key="6">
    <source>
        <dbReference type="ARBA" id="ARBA00022833"/>
    </source>
</evidence>
<evidence type="ECO:0000256" key="10">
    <source>
        <dbReference type="SAM" id="MobiDB-lite"/>
    </source>
</evidence>
<sequence length="1139" mass="121906">MSEATAAASAAQPSLPAIQNSQLQSEAASSSTSSQSARGRGGRAKKSDASSTPRDQANPAAAEASSSHPTPSGSTQNNARSQSTKKGKRGGGDRSNKSNSIQADEGDNPSTSAPPRVAARRQQFAGKLIGGAGSASEVAAQNTSKKSQNGRSKKPVVKVAATAEPVEYADLRSRLLAELCSGEYDCVICYSTVTTRQATWSCSQCYSVLHLPCVRKWAESSVKKAEEHNAMQEDPEIRNRRGTWRCPGCQYAREDVPKIYWCWCGRTQDPPGGRGANPHGCGQRCSRGKCAHGCADVCHPGPCPPCAVTVSQQCFCGAKTIPMRCSQTTAKEARLSSLHQRGTSCGDTCGKKLDCGIHSCQETCHPGDCQPCSVQMEARCYCGKHTKTMRCGDGKPRDSFDDSGAAGFQGHFACQDQCERTFDCGVHKCSQPCHARDATRPICPSSPQLVTSCPCGAQPVTSRTSCQDPIPTCGNICSKMSKCGHPCPSACHLGPCPPCQVPVSTPCRCGETKQSRTCHERQQEELEGRQEVLCATVCQSLRHCGKHQCNRQCCPLYFQAKSKSKKRPTLAELQAMDPAGLHECSIPCSKPLACGLHECPMTCHRGACPPCLQASFEELICHCGRTVLEPPVPCGTQVRCNFPCVRPPPSCGHPKMPHDCHEEEPCPPCVYLTDKVCHCQKHIVKNVPCSRSCVSCGQACDALLNCGFHRCQGICHVAGRECAPCAQICGKPRRLCQHPCQHKCHAPSSCPEVESCEAVITLQCPCGNLQSRTKCGVSIHAPNKEKSLKCNDSCMIAQRNAKLAEALGLNPSEKAAPAAYEYETLAYYAVPSNRKFCDELEATLNDFIRSPRAGMILPPANRFQRKFTHELASVYKLASESVDQEPHRSVSIRRKQDSRIPKPLLTEAFAAARASLMSSQQQQQSQSQGKSVGLAQLQRTSTEAPKPLNAIFLPGVFGHDQDSLRSLLQPTRLIMMKTELKSLVRREQFARDAILCTVDANKNVVRREDEPMLSDSSSHAGSAWGSSAMKRGGAGLSGHGLTGSAKPSSGLVGDRGWAAVASGSGRNSPAPVNEPVWGQPTMAAQVNGARATMAPIAGIIPNPNAPQRAATNAVAATTAAATETAVAEGPVPEDWEDDN</sequence>
<keyword evidence="7" id="KW-0805">Transcription regulation</keyword>
<dbReference type="GO" id="GO:0000981">
    <property type="term" value="F:DNA-binding transcription factor activity, RNA polymerase II-specific"/>
    <property type="evidence" value="ECO:0007669"/>
    <property type="project" value="TreeGrafter"/>
</dbReference>
<gene>
    <name evidence="12" type="ORF">SPSC_05154</name>
</gene>
<feature type="compositionally biased region" description="Low complexity" evidence="10">
    <location>
        <begin position="1"/>
        <end position="38"/>
    </location>
</feature>
<dbReference type="Gene3D" id="3.30.1370.50">
    <property type="entry name" value="R3H-like domain"/>
    <property type="match status" value="1"/>
</dbReference>
<feature type="region of interest" description="Disordered" evidence="10">
    <location>
        <begin position="1"/>
        <end position="116"/>
    </location>
</feature>
<name>A0A127ZGU1_9BASI</name>
<dbReference type="OrthoDB" id="6512771at2759"/>
<dbReference type="CDD" id="cd16492">
    <property type="entry name" value="RING-CH-C4HC3_NFX1-like"/>
    <property type="match status" value="1"/>
</dbReference>
<evidence type="ECO:0000256" key="9">
    <source>
        <dbReference type="ARBA" id="ARBA00023242"/>
    </source>
</evidence>
<dbReference type="SMART" id="SM00393">
    <property type="entry name" value="R3H"/>
    <property type="match status" value="1"/>
</dbReference>
<keyword evidence="4" id="KW-0677">Repeat</keyword>
<keyword evidence="8" id="KW-0804">Transcription</keyword>
<evidence type="ECO:0000256" key="5">
    <source>
        <dbReference type="ARBA" id="ARBA00022771"/>
    </source>
</evidence>
<evidence type="ECO:0000256" key="7">
    <source>
        <dbReference type="ARBA" id="ARBA00023015"/>
    </source>
</evidence>
<evidence type="ECO:0000256" key="1">
    <source>
        <dbReference type="ARBA" id="ARBA00004123"/>
    </source>
</evidence>
<dbReference type="EMBL" id="LK056684">
    <property type="protein sequence ID" value="CDU25320.1"/>
    <property type="molecule type" value="Genomic_DNA"/>
</dbReference>
<keyword evidence="6" id="KW-0862">Zinc</keyword>
<dbReference type="GO" id="GO:0000977">
    <property type="term" value="F:RNA polymerase II transcription regulatory region sequence-specific DNA binding"/>
    <property type="evidence" value="ECO:0007669"/>
    <property type="project" value="TreeGrafter"/>
</dbReference>
<feature type="domain" description="R3H" evidence="11">
    <location>
        <begin position="834"/>
        <end position="896"/>
    </location>
</feature>
<reference evidence="12" key="1">
    <citation type="submission" date="2014-06" db="EMBL/GenBank/DDBJ databases">
        <authorList>
            <person name="Ju J."/>
            <person name="Zhang J."/>
        </authorList>
    </citation>
    <scope>NUCLEOTIDE SEQUENCE</scope>
    <source>
        <strain evidence="12">SscI8</strain>
    </source>
</reference>
<dbReference type="GO" id="GO:0005634">
    <property type="term" value="C:nucleus"/>
    <property type="evidence" value="ECO:0007669"/>
    <property type="project" value="UniProtKB-SubCell"/>
</dbReference>
<evidence type="ECO:0000256" key="4">
    <source>
        <dbReference type="ARBA" id="ARBA00022737"/>
    </source>
</evidence>
<comment type="subcellular location">
    <subcellularLocation>
        <location evidence="1">Nucleus</location>
    </subcellularLocation>
</comment>
<evidence type="ECO:0000259" key="11">
    <source>
        <dbReference type="PROSITE" id="PS51061"/>
    </source>
</evidence>
<keyword evidence="5" id="KW-0863">Zinc-finger</keyword>
<dbReference type="InterPro" id="IPR001374">
    <property type="entry name" value="R3H_dom"/>
</dbReference>
<feature type="compositionally biased region" description="Polar residues" evidence="10">
    <location>
        <begin position="139"/>
        <end position="150"/>
    </location>
</feature>
<organism evidence="12">
    <name type="scientific">Sporisorium scitamineum</name>
    <dbReference type="NCBI Taxonomy" id="49012"/>
    <lineage>
        <taxon>Eukaryota</taxon>
        <taxon>Fungi</taxon>
        <taxon>Dikarya</taxon>
        <taxon>Basidiomycota</taxon>
        <taxon>Ustilaginomycotina</taxon>
        <taxon>Ustilaginomycetes</taxon>
        <taxon>Ustilaginales</taxon>
        <taxon>Ustilaginaceae</taxon>
        <taxon>Sporisorium</taxon>
    </lineage>
</organism>
<comment type="similarity">
    <text evidence="2">Belongs to the NFX1 family.</text>
</comment>
<dbReference type="CDD" id="cd06008">
    <property type="entry name" value="NF-X1-zinc-finger"/>
    <property type="match status" value="5"/>
</dbReference>
<dbReference type="Pfam" id="PF01424">
    <property type="entry name" value="R3H"/>
    <property type="match status" value="1"/>
</dbReference>